<reference evidence="4 5" key="2">
    <citation type="journal article" date="2014" name="Genome Announc.">
        <title>Complete Genome Sequence of the Subsurface, Mesophilic Sulfate-Reducing Bacterium Desulfovibrio aespoeensis Aspo-2.</title>
        <authorList>
            <person name="Pedersen K."/>
            <person name="Bengtsson A."/>
            <person name="Edlund J."/>
            <person name="Rabe L."/>
            <person name="Hazen T."/>
            <person name="Chakraborty R."/>
            <person name="Goodwin L."/>
            <person name="Shapiro N."/>
        </authorList>
    </citation>
    <scope>NUCLEOTIDE SEQUENCE [LARGE SCALE GENOMIC DNA]</scope>
    <source>
        <strain evidence="5">ATCC 700646 / DSM 10631 / Aspo-2</strain>
    </source>
</reference>
<dbReference type="KEGG" id="das:Daes_2371"/>
<evidence type="ECO:0000313" key="5">
    <source>
        <dbReference type="Proteomes" id="UP000002191"/>
    </source>
</evidence>
<evidence type="ECO:0000256" key="2">
    <source>
        <dbReference type="PIRSR" id="PIRSR601501-1"/>
    </source>
</evidence>
<sequence>MAITVIPFGPQHPVLPEPVHLTLKVEDEIVKEAIPALGYVHRGLEKLADIRDYHQMIQVCERVCGICSMIHAVCYSQAIEELMEIEVPKRGQMLRVIWSELHRTHSHLLWLGLFADAFGFESLFMQFWKIRERIMDINEATTGSRVIVSVNVIGGVRADLSSDQIRWILGEIDIVEKEVRALQETIMNDYTVKARTVGVGVLSKENAYLLGAAGPTLRGSGVAQDMRMLGYGGYSEIDFEPVFETSGDCWARSTVRFRETLQSMDLVRQAIAKLPEGELAAKVKGNPPEGEVYTRVEQPRGECVYYIKGNGTKHLDRLRIRTPTFANIPPLLAMLPGCELADVPVIVLSIDPCISCTER</sequence>
<evidence type="ECO:0000259" key="3">
    <source>
        <dbReference type="Pfam" id="PF00346"/>
    </source>
</evidence>
<keyword evidence="5" id="KW-1185">Reference proteome</keyword>
<dbReference type="PANTHER" id="PTHR43485">
    <property type="entry name" value="HYDROGENASE-4 COMPONENT G"/>
    <property type="match status" value="1"/>
</dbReference>
<dbReference type="PANTHER" id="PTHR43485:SF1">
    <property type="entry name" value="FORMATE HYDROGENLYASE SUBUNIT 5-RELATED"/>
    <property type="match status" value="1"/>
</dbReference>
<dbReference type="Pfam" id="PF00346">
    <property type="entry name" value="Complex1_49kDa"/>
    <property type="match status" value="2"/>
</dbReference>
<feature type="binding site" evidence="2">
    <location>
        <position position="356"/>
    </location>
    <ligand>
        <name>Fe cation</name>
        <dbReference type="ChEBI" id="CHEBI:24875"/>
    </ligand>
</feature>
<dbReference type="GO" id="GO:0051287">
    <property type="term" value="F:NAD binding"/>
    <property type="evidence" value="ECO:0007669"/>
    <property type="project" value="InterPro"/>
</dbReference>
<dbReference type="RefSeq" id="WP_013515288.1">
    <property type="nucleotide sequence ID" value="NC_014844.1"/>
</dbReference>
<keyword evidence="4" id="KW-0830">Ubiquinone</keyword>
<comment type="cofactor">
    <cofactor evidence="2">
        <name>Fe cation</name>
        <dbReference type="ChEBI" id="CHEBI:24875"/>
    </cofactor>
</comment>
<keyword evidence="2" id="KW-0533">Nickel</keyword>
<feature type="binding site" evidence="2">
    <location>
        <position position="45"/>
    </location>
    <ligand>
        <name>Mg(2+)</name>
        <dbReference type="ChEBI" id="CHEBI:18420"/>
    </ligand>
</feature>
<dbReference type="STRING" id="643562.Daes_2371"/>
<organism evidence="4 5">
    <name type="scientific">Pseudodesulfovibrio aespoeensis (strain ATCC 700646 / DSM 10631 / Aspo-2)</name>
    <name type="common">Desulfovibrio aespoeensis</name>
    <dbReference type="NCBI Taxonomy" id="643562"/>
    <lineage>
        <taxon>Bacteria</taxon>
        <taxon>Pseudomonadati</taxon>
        <taxon>Thermodesulfobacteriota</taxon>
        <taxon>Desulfovibrionia</taxon>
        <taxon>Desulfovibrionales</taxon>
        <taxon>Desulfovibrionaceae</taxon>
    </lineage>
</organism>
<evidence type="ECO:0000256" key="1">
    <source>
        <dbReference type="ARBA" id="ARBA00023002"/>
    </source>
</evidence>
<dbReference type="InterPro" id="IPR029014">
    <property type="entry name" value="NiFe-Hase_large"/>
</dbReference>
<keyword evidence="1" id="KW-0560">Oxidoreductase</keyword>
<dbReference type="InterPro" id="IPR018194">
    <property type="entry name" value="Ni-dep_hyd_lsu_Ni_BS"/>
</dbReference>
<dbReference type="GO" id="GO:0048038">
    <property type="term" value="F:quinone binding"/>
    <property type="evidence" value="ECO:0007669"/>
    <property type="project" value="InterPro"/>
</dbReference>
<accession>E6VU69</accession>
<keyword evidence="2" id="KW-0408">Iron</keyword>
<dbReference type="Proteomes" id="UP000002191">
    <property type="component" value="Chromosome"/>
</dbReference>
<dbReference type="InterPro" id="IPR001135">
    <property type="entry name" value="NADH_Q_OxRdtase_suD"/>
</dbReference>
<protein>
    <submittedName>
        <fullName evidence="4">NADH-ubiquinone oxidoreductase chain 49kDa</fullName>
    </submittedName>
</protein>
<dbReference type="GO" id="GO:0008901">
    <property type="term" value="F:ferredoxin hydrogenase activity"/>
    <property type="evidence" value="ECO:0007669"/>
    <property type="project" value="InterPro"/>
</dbReference>
<dbReference type="InterPro" id="IPR001501">
    <property type="entry name" value="Ni-dep_hyd_lsu"/>
</dbReference>
<gene>
    <name evidence="4" type="ordered locus">Daes_2371</name>
</gene>
<name>E6VU69_PSEA9</name>
<dbReference type="HOGENOM" id="CLU_015134_1_2_7"/>
<feature type="binding site" evidence="2">
    <location>
        <position position="67"/>
    </location>
    <ligand>
        <name>Fe cation</name>
        <dbReference type="ChEBI" id="CHEBI:24875"/>
    </ligand>
</feature>
<dbReference type="GO" id="GO:0016151">
    <property type="term" value="F:nickel cation binding"/>
    <property type="evidence" value="ECO:0007669"/>
    <property type="project" value="InterPro"/>
</dbReference>
<comment type="cofactor">
    <cofactor evidence="2">
        <name>Ni(2+)</name>
        <dbReference type="ChEBI" id="CHEBI:49786"/>
    </cofactor>
</comment>
<dbReference type="GO" id="GO:0016651">
    <property type="term" value="F:oxidoreductase activity, acting on NAD(P)H"/>
    <property type="evidence" value="ECO:0007669"/>
    <property type="project" value="InterPro"/>
</dbReference>
<dbReference type="eggNOG" id="COG3261">
    <property type="taxonomic scope" value="Bacteria"/>
</dbReference>
<feature type="binding site" evidence="2">
    <location>
        <position position="64"/>
    </location>
    <ligand>
        <name>Ni(2+)</name>
        <dbReference type="ChEBI" id="CHEBI:49786"/>
    </ligand>
</feature>
<feature type="domain" description="NADH-quinone oxidoreductase subunit D" evidence="3">
    <location>
        <begin position="119"/>
        <end position="282"/>
    </location>
</feature>
<feature type="binding site" evidence="2">
    <location>
        <position position="353"/>
    </location>
    <ligand>
        <name>Ni(2+)</name>
        <dbReference type="ChEBI" id="CHEBI:49786"/>
    </ligand>
</feature>
<keyword evidence="2" id="KW-0460">Magnesium</keyword>
<evidence type="ECO:0000313" key="4">
    <source>
        <dbReference type="EMBL" id="ADU63376.1"/>
    </source>
</evidence>
<dbReference type="InterPro" id="IPR052197">
    <property type="entry name" value="ComplexI_49kDa-like"/>
</dbReference>
<proteinExistence type="predicted"/>
<dbReference type="AlphaFoldDB" id="E6VU69"/>
<dbReference type="EMBL" id="CP002431">
    <property type="protein sequence ID" value="ADU63376.1"/>
    <property type="molecule type" value="Genomic_DNA"/>
</dbReference>
<feature type="binding site" evidence="2">
    <location>
        <position position="67"/>
    </location>
    <ligand>
        <name>Ni(2+)</name>
        <dbReference type="ChEBI" id="CHEBI:49786"/>
    </ligand>
</feature>
<feature type="domain" description="NADH-quinone oxidoreductase subunit D" evidence="3">
    <location>
        <begin position="286"/>
        <end position="359"/>
    </location>
</feature>
<dbReference type="OrthoDB" id="9801496at2"/>
<dbReference type="PROSITE" id="PS00507">
    <property type="entry name" value="NI_HGENASE_L_1"/>
    <property type="match status" value="1"/>
</dbReference>
<dbReference type="SUPFAM" id="SSF56762">
    <property type="entry name" value="HydB/Nqo4-like"/>
    <property type="match status" value="1"/>
</dbReference>
<reference evidence="5" key="1">
    <citation type="submission" date="2010-12" db="EMBL/GenBank/DDBJ databases">
        <title>Complete sequence of Desulfovibrio aespoeensis Aspo-2.</title>
        <authorList>
            <consortium name="US DOE Joint Genome Institute"/>
            <person name="Lucas S."/>
            <person name="Copeland A."/>
            <person name="Lapidus A."/>
            <person name="Cheng J.-F."/>
            <person name="Goodwin L."/>
            <person name="Pitluck S."/>
            <person name="Chertkov O."/>
            <person name="Misra M."/>
            <person name="Detter J.C."/>
            <person name="Han C."/>
            <person name="Tapia R."/>
            <person name="Land M."/>
            <person name="Hauser L."/>
            <person name="Kyrpides N."/>
            <person name="Ivanova N."/>
            <person name="Ovchinnikova G."/>
            <person name="Pedersen K."/>
            <person name="Jagevall S."/>
            <person name="Hazen T."/>
            <person name="Woyke T."/>
        </authorList>
    </citation>
    <scope>NUCLEOTIDE SEQUENCE [LARGE SCALE GENOMIC DNA]</scope>
    <source>
        <strain evidence="5">ATCC 700646 / DSM 10631 / Aspo-2</strain>
    </source>
</reference>
<keyword evidence="2" id="KW-0479">Metal-binding</keyword>
<feature type="binding site" evidence="2">
    <location>
        <position position="320"/>
    </location>
    <ligand>
        <name>Mg(2+)</name>
        <dbReference type="ChEBI" id="CHEBI:18420"/>
    </ligand>
</feature>
<dbReference type="Gene3D" id="1.10.645.10">
    <property type="entry name" value="Cytochrome-c3 Hydrogenase, chain B"/>
    <property type="match status" value="1"/>
</dbReference>
<dbReference type="Pfam" id="PF00374">
    <property type="entry name" value="NiFeSe_Hases"/>
    <property type="match status" value="1"/>
</dbReference>